<proteinExistence type="predicted"/>
<dbReference type="Pfam" id="PF01535">
    <property type="entry name" value="PPR"/>
    <property type="match status" value="2"/>
</dbReference>
<evidence type="ECO:0000313" key="9">
    <source>
        <dbReference type="Proteomes" id="UP000186817"/>
    </source>
</evidence>
<dbReference type="NCBIfam" id="TIGR00756">
    <property type="entry name" value="PPR"/>
    <property type="match status" value="2"/>
</dbReference>
<dbReference type="PROSITE" id="PS51375">
    <property type="entry name" value="PPR"/>
    <property type="match status" value="3"/>
</dbReference>
<feature type="repeat" description="PPR" evidence="6">
    <location>
        <begin position="46"/>
        <end position="80"/>
    </location>
</feature>
<organism evidence="8 9">
    <name type="scientific">Symbiodinium microadriaticum</name>
    <name type="common">Dinoflagellate</name>
    <name type="synonym">Zooxanthella microadriatica</name>
    <dbReference type="NCBI Taxonomy" id="2951"/>
    <lineage>
        <taxon>Eukaryota</taxon>
        <taxon>Sar</taxon>
        <taxon>Alveolata</taxon>
        <taxon>Dinophyceae</taxon>
        <taxon>Suessiales</taxon>
        <taxon>Symbiodiniaceae</taxon>
        <taxon>Symbiodinium</taxon>
    </lineage>
</organism>
<feature type="transmembrane region" description="Helical" evidence="7">
    <location>
        <begin position="386"/>
        <end position="406"/>
    </location>
</feature>
<keyword evidence="4 7" id="KW-1133">Transmembrane helix</keyword>
<evidence type="ECO:0000256" key="4">
    <source>
        <dbReference type="ARBA" id="ARBA00022989"/>
    </source>
</evidence>
<keyword evidence="2 7" id="KW-0812">Transmembrane</keyword>
<keyword evidence="9" id="KW-1185">Reference proteome</keyword>
<feature type="transmembrane region" description="Helical" evidence="7">
    <location>
        <begin position="547"/>
        <end position="564"/>
    </location>
</feature>
<keyword evidence="5 7" id="KW-0472">Membrane</keyword>
<evidence type="ECO:0000256" key="6">
    <source>
        <dbReference type="PROSITE-ProRule" id="PRU00708"/>
    </source>
</evidence>
<accession>A0A1Q9E1U2</accession>
<feature type="transmembrane region" description="Helical" evidence="7">
    <location>
        <begin position="663"/>
        <end position="682"/>
    </location>
</feature>
<keyword evidence="3" id="KW-0677">Repeat</keyword>
<dbReference type="InterPro" id="IPR011990">
    <property type="entry name" value="TPR-like_helical_dom_sf"/>
</dbReference>
<dbReference type="GO" id="GO:0003729">
    <property type="term" value="F:mRNA binding"/>
    <property type="evidence" value="ECO:0007669"/>
    <property type="project" value="TreeGrafter"/>
</dbReference>
<dbReference type="InterPro" id="IPR051240">
    <property type="entry name" value="Mito_RNA-Proc/Resp"/>
</dbReference>
<evidence type="ECO:0000256" key="7">
    <source>
        <dbReference type="SAM" id="Phobius"/>
    </source>
</evidence>
<dbReference type="InterPro" id="IPR010291">
    <property type="entry name" value="Ion_channel_UNC-93"/>
</dbReference>
<evidence type="ECO:0000313" key="8">
    <source>
        <dbReference type="EMBL" id="OLQ01390.1"/>
    </source>
</evidence>
<reference evidence="8 9" key="1">
    <citation type="submission" date="2016-02" db="EMBL/GenBank/DDBJ databases">
        <title>Genome analysis of coral dinoflagellate symbionts highlights evolutionary adaptations to a symbiotic lifestyle.</title>
        <authorList>
            <person name="Aranda M."/>
            <person name="Li Y."/>
            <person name="Liew Y.J."/>
            <person name="Baumgarten S."/>
            <person name="Simakov O."/>
            <person name="Wilson M."/>
            <person name="Piel J."/>
            <person name="Ashoor H."/>
            <person name="Bougouffa S."/>
            <person name="Bajic V.B."/>
            <person name="Ryu T."/>
            <person name="Ravasi T."/>
            <person name="Bayer T."/>
            <person name="Micklem G."/>
            <person name="Kim H."/>
            <person name="Bhak J."/>
            <person name="Lajeunesse T.C."/>
            <person name="Voolstra C.R."/>
        </authorList>
    </citation>
    <scope>NUCLEOTIDE SEQUENCE [LARGE SCALE GENOMIC DNA]</scope>
    <source>
        <strain evidence="8 9">CCMP2467</strain>
    </source>
</reference>
<feature type="repeat" description="PPR" evidence="6">
    <location>
        <begin position="154"/>
        <end position="188"/>
    </location>
</feature>
<feature type="repeat" description="PPR" evidence="6">
    <location>
        <begin position="119"/>
        <end position="153"/>
    </location>
</feature>
<dbReference type="OrthoDB" id="440934at2759"/>
<feature type="transmembrane region" description="Helical" evidence="7">
    <location>
        <begin position="632"/>
        <end position="651"/>
    </location>
</feature>
<feature type="transmembrane region" description="Helical" evidence="7">
    <location>
        <begin position="264"/>
        <end position="281"/>
    </location>
</feature>
<dbReference type="Proteomes" id="UP000186817">
    <property type="component" value="Unassembled WGS sequence"/>
</dbReference>
<comment type="subcellular location">
    <subcellularLocation>
        <location evidence="1">Membrane</location>
        <topology evidence="1">Multi-pass membrane protein</topology>
    </subcellularLocation>
</comment>
<dbReference type="Pfam" id="PF13041">
    <property type="entry name" value="PPR_2"/>
    <property type="match status" value="1"/>
</dbReference>
<evidence type="ECO:0000256" key="1">
    <source>
        <dbReference type="ARBA" id="ARBA00004141"/>
    </source>
</evidence>
<feature type="transmembrane region" description="Helical" evidence="7">
    <location>
        <begin position="595"/>
        <end position="612"/>
    </location>
</feature>
<dbReference type="GO" id="GO:0016020">
    <property type="term" value="C:membrane"/>
    <property type="evidence" value="ECO:0007669"/>
    <property type="project" value="UniProtKB-SubCell"/>
</dbReference>
<gene>
    <name evidence="8" type="ORF">AK812_SmicGene15858</name>
</gene>
<dbReference type="PANTHER" id="PTHR47933">
    <property type="entry name" value="PENTATRICOPEPTIDE REPEAT-CONTAINING PROTEIN 1, MITOCHONDRIAL"/>
    <property type="match status" value="1"/>
</dbReference>
<dbReference type="AlphaFoldDB" id="A0A1Q9E1U2"/>
<dbReference type="SUPFAM" id="SSF103473">
    <property type="entry name" value="MFS general substrate transporter"/>
    <property type="match status" value="1"/>
</dbReference>
<sequence>MRLEAAWVIHRWAKLGDGGREAILNVQDGSDRVNVKDSMWEPTRADTVSFNAVIDAFAANGDVGKALSLLDEMSCNGRNTVPTPVSGDVARAVAVLEDMRNRRAQELRREMQQRDLLPDLVSFNTVLNACSRGGDVAEALRVLPELEAARLSPDVFSYSSILNCYAQGANATAARATLTEMRERTLQPNVVCFNAALNAHSRAGDLAGVEGLLQEMHIERAAGGEFTEAMGYKFRVEDVAVPIIQASMAEHEQDRSRASAPGQIAVLGALAFAGPGLFNALNGLGNAGSSDPAVAALANSCLYCTFAVFGYFGSAFFNLFGPRPLLSIGGLTYAVYAICIYFTAQYKLLAVVGGIVLGIGAGLFWTAQGSLMMAYATPSSRGRLIAVFWVIFNLGGVVGGLLQFALNFQTTGGSATRRKHVERRRSWDLQSVMVSGAALAPVLLAEPSSVVREDGTPVLFEQTESPLAELRAAFSAIADPFVLRNLLFYLASNWFYTYDFNGFNGHQFNVRTRGLNSASFWAAQMFAAWRFGKVLDADGPAKLRARNGMILVCLGLLTSLTWALQDSSSLPCGGHIGWDKGAPCALDFWHDAPHALRPMCVFALLGAADAIYQNYAYWLMSTAAGSNVRKTVMYSAAYKGVQSLGAGMAWLIDLDPGISYRQQGVLCLVLTLGACIPVLSTFPGADRKKEDMTV</sequence>
<feature type="transmembrane region" description="Helical" evidence="7">
    <location>
        <begin position="325"/>
        <end position="343"/>
    </location>
</feature>
<protein>
    <submittedName>
        <fullName evidence="8">UNC93-like protein 2</fullName>
    </submittedName>
</protein>
<evidence type="ECO:0000256" key="2">
    <source>
        <dbReference type="ARBA" id="ARBA00022692"/>
    </source>
</evidence>
<dbReference type="InterPro" id="IPR002885">
    <property type="entry name" value="PPR_rpt"/>
</dbReference>
<evidence type="ECO:0000256" key="3">
    <source>
        <dbReference type="ARBA" id="ARBA00022737"/>
    </source>
</evidence>
<feature type="transmembrane region" description="Helical" evidence="7">
    <location>
        <begin position="348"/>
        <end position="366"/>
    </location>
</feature>
<dbReference type="EMBL" id="LSRX01000293">
    <property type="protein sequence ID" value="OLQ01390.1"/>
    <property type="molecule type" value="Genomic_DNA"/>
</dbReference>
<dbReference type="Gene3D" id="1.25.40.10">
    <property type="entry name" value="Tetratricopeptide repeat domain"/>
    <property type="match status" value="2"/>
</dbReference>
<name>A0A1Q9E1U2_SYMMI</name>
<dbReference type="Gene3D" id="1.20.1250.20">
    <property type="entry name" value="MFS general substrate transporter like domains"/>
    <property type="match status" value="1"/>
</dbReference>
<feature type="transmembrane region" description="Helical" evidence="7">
    <location>
        <begin position="293"/>
        <end position="313"/>
    </location>
</feature>
<dbReference type="PANTHER" id="PTHR47933:SF11">
    <property type="entry name" value="PENTATRICOPEPTIDE REPEAT-CONTAINING PROTEIN 2"/>
    <property type="match status" value="1"/>
</dbReference>
<dbReference type="Pfam" id="PF05978">
    <property type="entry name" value="UNC-93"/>
    <property type="match status" value="1"/>
</dbReference>
<dbReference type="InterPro" id="IPR036259">
    <property type="entry name" value="MFS_trans_sf"/>
</dbReference>
<comment type="caution">
    <text evidence="8">The sequence shown here is derived from an EMBL/GenBank/DDBJ whole genome shotgun (WGS) entry which is preliminary data.</text>
</comment>
<evidence type="ECO:0000256" key="5">
    <source>
        <dbReference type="ARBA" id="ARBA00023136"/>
    </source>
</evidence>